<gene>
    <name evidence="2" type="ORF">NDU88_001272</name>
</gene>
<dbReference type="GO" id="GO:0004930">
    <property type="term" value="F:G protein-coupled receptor activity"/>
    <property type="evidence" value="ECO:0007669"/>
    <property type="project" value="InterPro"/>
</dbReference>
<organism evidence="2 3">
    <name type="scientific">Pleurodeles waltl</name>
    <name type="common">Iberian ribbed newt</name>
    <dbReference type="NCBI Taxonomy" id="8319"/>
    <lineage>
        <taxon>Eukaryota</taxon>
        <taxon>Metazoa</taxon>
        <taxon>Chordata</taxon>
        <taxon>Craniata</taxon>
        <taxon>Vertebrata</taxon>
        <taxon>Euteleostomi</taxon>
        <taxon>Amphibia</taxon>
        <taxon>Batrachia</taxon>
        <taxon>Caudata</taxon>
        <taxon>Salamandroidea</taxon>
        <taxon>Salamandridae</taxon>
        <taxon>Pleurodelinae</taxon>
        <taxon>Pleurodeles</taxon>
    </lineage>
</organism>
<feature type="compositionally biased region" description="Basic and acidic residues" evidence="1">
    <location>
        <begin position="32"/>
        <end position="50"/>
    </location>
</feature>
<dbReference type="AlphaFoldDB" id="A0AAV7KY50"/>
<reference evidence="2" key="1">
    <citation type="journal article" date="2022" name="bioRxiv">
        <title>Sequencing and chromosome-scale assembly of the giantPleurodeles waltlgenome.</title>
        <authorList>
            <person name="Brown T."/>
            <person name="Elewa A."/>
            <person name="Iarovenko S."/>
            <person name="Subramanian E."/>
            <person name="Araus A.J."/>
            <person name="Petzold A."/>
            <person name="Susuki M."/>
            <person name="Suzuki K.-i.T."/>
            <person name="Hayashi T."/>
            <person name="Toyoda A."/>
            <person name="Oliveira C."/>
            <person name="Osipova E."/>
            <person name="Leigh N.D."/>
            <person name="Simon A."/>
            <person name="Yun M.H."/>
        </authorList>
    </citation>
    <scope>NUCLEOTIDE SEQUENCE</scope>
    <source>
        <strain evidence="2">20211129_DDA</strain>
        <tissue evidence="2">Liver</tissue>
    </source>
</reference>
<evidence type="ECO:0000313" key="2">
    <source>
        <dbReference type="EMBL" id="KAJ1081088.1"/>
    </source>
</evidence>
<keyword evidence="3" id="KW-1185">Reference proteome</keyword>
<dbReference type="EMBL" id="JANPWB010000016">
    <property type="protein sequence ID" value="KAJ1081088.1"/>
    <property type="molecule type" value="Genomic_DNA"/>
</dbReference>
<dbReference type="GO" id="GO:0016020">
    <property type="term" value="C:membrane"/>
    <property type="evidence" value="ECO:0007669"/>
    <property type="project" value="InterPro"/>
</dbReference>
<feature type="region of interest" description="Disordered" evidence="1">
    <location>
        <begin position="28"/>
        <end position="50"/>
    </location>
</feature>
<protein>
    <submittedName>
        <fullName evidence="2">Uncharacterized protein</fullName>
    </submittedName>
</protein>
<dbReference type="Proteomes" id="UP001066276">
    <property type="component" value="Chromosome 12"/>
</dbReference>
<proteinExistence type="predicted"/>
<sequence>MPGFRKAAKEGKPVCCFLCIPRPPGEISNQTDDNKAFKKSKSHESLREEGKVGLRHLARREWSSNRELQRGSGILLSVSNVLGISGRIRNKTSVYQELLRFCPMKNL</sequence>
<accession>A0AAV7KY50</accession>
<comment type="caution">
    <text evidence="2">The sequence shown here is derived from an EMBL/GenBank/DDBJ whole genome shotgun (WGS) entry which is preliminary data.</text>
</comment>
<name>A0AAV7KY50_PLEWA</name>
<evidence type="ECO:0000313" key="3">
    <source>
        <dbReference type="Proteomes" id="UP001066276"/>
    </source>
</evidence>
<evidence type="ECO:0000256" key="1">
    <source>
        <dbReference type="SAM" id="MobiDB-lite"/>
    </source>
</evidence>
<dbReference type="InterPro" id="IPR004073">
    <property type="entry name" value="GPCR_3_vmron_rcpt_2"/>
</dbReference>
<dbReference type="PRINTS" id="PR01535">
    <property type="entry name" value="VOMERONASL2R"/>
</dbReference>